<dbReference type="SUPFAM" id="SSF53756">
    <property type="entry name" value="UDP-Glycosyltransferase/glycogen phosphorylase"/>
    <property type="match status" value="1"/>
</dbReference>
<proteinExistence type="inferred from homology"/>
<feature type="domain" description="Erythromycin biosynthesis protein CIII-like N-terminal" evidence="6">
    <location>
        <begin position="22"/>
        <end position="264"/>
    </location>
</feature>
<dbReference type="InterPro" id="IPR002213">
    <property type="entry name" value="UDP_glucos_trans"/>
</dbReference>
<dbReference type="Pfam" id="PF06722">
    <property type="entry name" value="EryCIII-like_C"/>
    <property type="match status" value="1"/>
</dbReference>
<dbReference type="NCBIfam" id="TIGR04516">
    <property type="entry name" value="glycosyl_450act"/>
    <property type="match status" value="1"/>
</dbReference>
<name>A0A0B5DU74_9ACTN</name>
<dbReference type="InterPro" id="IPR030953">
    <property type="entry name" value="Glycosyl_450act"/>
</dbReference>
<evidence type="ECO:0000256" key="2">
    <source>
        <dbReference type="ARBA" id="ARBA00022676"/>
    </source>
</evidence>
<gene>
    <name evidence="8" type="ORF">CP978_29715</name>
    <name evidence="7" type="ORF">SNOD_29410</name>
</gene>
<dbReference type="AlphaFoldDB" id="A0A0B5DU74"/>
<reference evidence="7 9" key="2">
    <citation type="journal article" date="2016" name="Appl. Microbiol. Biotechnol.">
        <title>Exploiting the genome sequence of Streptomyces nodosus for enhanced antibiotic production.</title>
        <authorList>
            <person name="Sweeney P."/>
            <person name="Murphy C.D."/>
            <person name="Caffrey P."/>
        </authorList>
    </citation>
    <scope>NUCLEOTIDE SEQUENCE [LARGE SCALE GENOMIC DNA]</scope>
    <source>
        <strain evidence="7 9">ATCC 14899</strain>
    </source>
</reference>
<dbReference type="InterPro" id="IPR010610">
    <property type="entry name" value="EryCIII-like_C"/>
</dbReference>
<dbReference type="EMBL" id="CP009313">
    <property type="protein sequence ID" value="AJE43672.1"/>
    <property type="molecule type" value="Genomic_DNA"/>
</dbReference>
<keyword evidence="3 7" id="KW-0808">Transferase</keyword>
<dbReference type="Gene3D" id="3.40.50.2000">
    <property type="entry name" value="Glycogen Phosphorylase B"/>
    <property type="match status" value="2"/>
</dbReference>
<dbReference type="PANTHER" id="PTHR48050:SF13">
    <property type="entry name" value="STEROL 3-BETA-GLUCOSYLTRANSFERASE UGT80A2"/>
    <property type="match status" value="1"/>
</dbReference>
<evidence type="ECO:0000256" key="1">
    <source>
        <dbReference type="ARBA" id="ARBA00006962"/>
    </source>
</evidence>
<dbReference type="PANTHER" id="PTHR48050">
    <property type="entry name" value="STEROL 3-BETA-GLUCOSYLTRANSFERASE"/>
    <property type="match status" value="1"/>
</dbReference>
<sequence>MRVLFTIFPATAHLYPVVPLAWALQSAGHEVVVASHAGVVDPGVIANIGAAGLTAVPLGSPEELPEALSKNTGDNKPNRPSLAFDAFEPEESEGWRTARAILTGMFRMHYPEPAEPGGRRPVLDNLVDFARAWQPDLVLWDPLMFPAPVAARVSGAAHARLVWGTDNIALIHERTKRELARPDAELTEHPWASWYGPILEQYGLDFNDEMLLGQWTLDLTQSRMRLPLDLTHVPVRRVPYTGAAALPAWLHHRPERPRVVLTLGVSRRKLFGKYSGFPMREFFDSVSALDVEVVATLNCEQLAAVGTVPDNVRTVEYVPLNQVLPTSSAIIHHGGGGTFSAAVNFQVPQLVVPLPMWDEMVTARYVEDMGAGLVADPETLDVAGLHKQLVRLLQDPSFSLGARRLYDEMLAAPAPKDIVPLLERLTAERR</sequence>
<dbReference type="InterPro" id="IPR048284">
    <property type="entry name" value="EryCIII-like_N"/>
</dbReference>
<evidence type="ECO:0000259" key="6">
    <source>
        <dbReference type="Pfam" id="PF21036"/>
    </source>
</evidence>
<organism evidence="7 9">
    <name type="scientific">Streptomyces nodosus</name>
    <dbReference type="NCBI Taxonomy" id="40318"/>
    <lineage>
        <taxon>Bacteria</taxon>
        <taxon>Bacillati</taxon>
        <taxon>Actinomycetota</taxon>
        <taxon>Actinomycetes</taxon>
        <taxon>Kitasatosporales</taxon>
        <taxon>Streptomycetaceae</taxon>
        <taxon>Streptomyces</taxon>
    </lineage>
</organism>
<dbReference type="FunFam" id="3.40.50.2000:FF:000072">
    <property type="entry name" value="Glycosyl transferase"/>
    <property type="match status" value="1"/>
</dbReference>
<evidence type="ECO:0000313" key="7">
    <source>
        <dbReference type="EMBL" id="AJE43672.1"/>
    </source>
</evidence>
<dbReference type="Proteomes" id="UP000031526">
    <property type="component" value="Chromosome"/>
</dbReference>
<keyword evidence="9" id="KW-1185">Reference proteome</keyword>
<dbReference type="CDD" id="cd03784">
    <property type="entry name" value="GT1_Gtf-like"/>
    <property type="match status" value="1"/>
</dbReference>
<reference evidence="9" key="1">
    <citation type="submission" date="2014-09" db="EMBL/GenBank/DDBJ databases">
        <title>Sequence of the Streptomyces nodosus genome.</title>
        <authorList>
            <person name="Sweeney P."/>
            <person name="Stephens N."/>
            <person name="Murphy C."/>
            <person name="Caffrey P."/>
        </authorList>
    </citation>
    <scope>NUCLEOTIDE SEQUENCE [LARGE SCALE GENOMIC DNA]</scope>
    <source>
        <strain evidence="9">ATCC 14899</strain>
    </source>
</reference>
<keyword evidence="4" id="KW-0045">Antibiotic biosynthesis</keyword>
<dbReference type="OrthoDB" id="3863369at2"/>
<dbReference type="GO" id="GO:0008194">
    <property type="term" value="F:UDP-glycosyltransferase activity"/>
    <property type="evidence" value="ECO:0007669"/>
    <property type="project" value="InterPro"/>
</dbReference>
<protein>
    <submittedName>
        <fullName evidence="8">Activator-dependent family glycosyltransferase</fullName>
    </submittedName>
    <submittedName>
        <fullName evidence="7">Glycosyl transferase</fullName>
    </submittedName>
</protein>
<dbReference type="HOGENOM" id="CLU_000537_7_4_11"/>
<comment type="similarity">
    <text evidence="1">Belongs to the glycosyltransferase 28 family.</text>
</comment>
<evidence type="ECO:0000259" key="5">
    <source>
        <dbReference type="Pfam" id="PF06722"/>
    </source>
</evidence>
<dbReference type="Pfam" id="PF21036">
    <property type="entry name" value="EryCIII-like_N"/>
    <property type="match status" value="1"/>
</dbReference>
<dbReference type="Proteomes" id="UP000325763">
    <property type="component" value="Chromosome"/>
</dbReference>
<dbReference type="RefSeq" id="WP_043445934.1">
    <property type="nucleotide sequence ID" value="NZ_CP009313.1"/>
</dbReference>
<evidence type="ECO:0000256" key="3">
    <source>
        <dbReference type="ARBA" id="ARBA00022679"/>
    </source>
</evidence>
<dbReference type="EMBL" id="CP023747">
    <property type="protein sequence ID" value="QEV42178.1"/>
    <property type="molecule type" value="Genomic_DNA"/>
</dbReference>
<feature type="domain" description="Erythromycin biosynthesis protein CIII-like C-terminal" evidence="5">
    <location>
        <begin position="281"/>
        <end position="425"/>
    </location>
</feature>
<dbReference type="InterPro" id="IPR050426">
    <property type="entry name" value="Glycosyltransferase_28"/>
</dbReference>
<keyword evidence="2" id="KW-0328">Glycosyltransferase</keyword>
<evidence type="ECO:0000313" key="10">
    <source>
        <dbReference type="Proteomes" id="UP000325763"/>
    </source>
</evidence>
<accession>A0A0B5DU74</accession>
<dbReference type="KEGG" id="snq:CP978_29715"/>
<evidence type="ECO:0000313" key="9">
    <source>
        <dbReference type="Proteomes" id="UP000031526"/>
    </source>
</evidence>
<dbReference type="GO" id="GO:0017000">
    <property type="term" value="P:antibiotic biosynthetic process"/>
    <property type="evidence" value="ECO:0007669"/>
    <property type="project" value="UniProtKB-KW"/>
</dbReference>
<dbReference type="GO" id="GO:0016758">
    <property type="term" value="F:hexosyltransferase activity"/>
    <property type="evidence" value="ECO:0007669"/>
    <property type="project" value="UniProtKB-ARBA"/>
</dbReference>
<evidence type="ECO:0000313" key="8">
    <source>
        <dbReference type="EMBL" id="QEV42178.1"/>
    </source>
</evidence>
<dbReference type="STRING" id="40318.SNOD_29410"/>
<reference evidence="8 10" key="3">
    <citation type="submission" date="2017-09" db="EMBL/GenBank/DDBJ databases">
        <title>Streptomyces genome completion.</title>
        <authorList>
            <person name="Lee N."/>
            <person name="Cho B.-K."/>
        </authorList>
    </citation>
    <scope>NUCLEOTIDE SEQUENCE [LARGE SCALE GENOMIC DNA]</scope>
    <source>
        <strain evidence="8 10">ATCC 14899</strain>
    </source>
</reference>
<evidence type="ECO:0000256" key="4">
    <source>
        <dbReference type="ARBA" id="ARBA00023194"/>
    </source>
</evidence>